<name>A0ABR9AIC8_9BACT</name>
<reference evidence="3 4" key="1">
    <citation type="submission" date="2020-09" db="EMBL/GenBank/DDBJ databases">
        <title>Echinicola sp. CAU 1574 isolated from sand of Sido Beach.</title>
        <authorList>
            <person name="Kim W."/>
        </authorList>
    </citation>
    <scope>NUCLEOTIDE SEQUENCE [LARGE SCALE GENOMIC DNA]</scope>
    <source>
        <strain evidence="3 4">CAU 1574</strain>
    </source>
</reference>
<dbReference type="InterPro" id="IPR006860">
    <property type="entry name" value="FecR"/>
</dbReference>
<sequence>MSKDHKHIFYQLIARRDFVDWVHEPVGERNSFWEKWLQEHAEQKDEFLKAKEFVERLHLPQHTLEEDELEDLLSRVVAVDHKLDKSANDFQNIPHSRQWLRVAAILLFSLMVALLADKVIAPFQEQTILEEVAWKSAENPRGRKSIIVLPDGTKVHLNYESKLRFPEHFNTKEREVILEGEAFFEVTHDASRPFTVTTGSLKTQVLGTSFNVRSDKYTSDVKVSLVTGKVKVSIPDLPDNILVPGEELEYQEQEKNYSKSEFDVQAVTAWKDGVIVFKDTQFEAFIERLGKWYGVDFQVYGETPKDWKINGRYENEKLEDILTGLQFMYDVKYKIDDKNVTLKF</sequence>
<feature type="domain" description="Protein FecR C-terminal" evidence="2">
    <location>
        <begin position="275"/>
        <end position="342"/>
    </location>
</feature>
<keyword evidence="4" id="KW-1185">Reference proteome</keyword>
<dbReference type="Gene3D" id="2.60.120.1440">
    <property type="match status" value="1"/>
</dbReference>
<dbReference type="PIRSF" id="PIRSF018266">
    <property type="entry name" value="FecR"/>
    <property type="match status" value="1"/>
</dbReference>
<evidence type="ECO:0000259" key="2">
    <source>
        <dbReference type="Pfam" id="PF16344"/>
    </source>
</evidence>
<feature type="domain" description="FecR protein" evidence="1">
    <location>
        <begin position="145"/>
        <end position="231"/>
    </location>
</feature>
<dbReference type="RefSeq" id="WP_192009455.1">
    <property type="nucleotide sequence ID" value="NZ_JACYTQ010000002.1"/>
</dbReference>
<dbReference type="Proteomes" id="UP000647133">
    <property type="component" value="Unassembled WGS sequence"/>
</dbReference>
<dbReference type="InterPro" id="IPR012373">
    <property type="entry name" value="Ferrdict_sens_TM"/>
</dbReference>
<comment type="caution">
    <text evidence="3">The sequence shown here is derived from an EMBL/GenBank/DDBJ whole genome shotgun (WGS) entry which is preliminary data.</text>
</comment>
<evidence type="ECO:0000259" key="1">
    <source>
        <dbReference type="Pfam" id="PF04773"/>
    </source>
</evidence>
<organism evidence="3 4">
    <name type="scientific">Echinicola arenosa</name>
    <dbReference type="NCBI Taxonomy" id="2774144"/>
    <lineage>
        <taxon>Bacteria</taxon>
        <taxon>Pseudomonadati</taxon>
        <taxon>Bacteroidota</taxon>
        <taxon>Cytophagia</taxon>
        <taxon>Cytophagales</taxon>
        <taxon>Cyclobacteriaceae</taxon>
        <taxon>Echinicola</taxon>
    </lineage>
</organism>
<dbReference type="EMBL" id="JACYTQ010000002">
    <property type="protein sequence ID" value="MBD8488595.1"/>
    <property type="molecule type" value="Genomic_DNA"/>
</dbReference>
<dbReference type="Pfam" id="PF16344">
    <property type="entry name" value="FecR_C"/>
    <property type="match status" value="1"/>
</dbReference>
<accession>A0ABR9AIC8</accession>
<dbReference type="Pfam" id="PF04773">
    <property type="entry name" value="FecR"/>
    <property type="match status" value="1"/>
</dbReference>
<protein>
    <submittedName>
        <fullName evidence="3">FecR domain-containing protein</fullName>
    </submittedName>
</protein>
<evidence type="ECO:0000313" key="4">
    <source>
        <dbReference type="Proteomes" id="UP000647133"/>
    </source>
</evidence>
<dbReference type="InterPro" id="IPR032508">
    <property type="entry name" value="FecR_C"/>
</dbReference>
<evidence type="ECO:0000313" key="3">
    <source>
        <dbReference type="EMBL" id="MBD8488595.1"/>
    </source>
</evidence>
<proteinExistence type="predicted"/>
<dbReference type="PANTHER" id="PTHR30273">
    <property type="entry name" value="PERIPLASMIC SIGNAL SENSOR AND SIGMA FACTOR ACTIVATOR FECR-RELATED"/>
    <property type="match status" value="1"/>
</dbReference>
<dbReference type="PANTHER" id="PTHR30273:SF2">
    <property type="entry name" value="PROTEIN FECR"/>
    <property type="match status" value="1"/>
</dbReference>
<dbReference type="Gene3D" id="3.55.50.30">
    <property type="match status" value="1"/>
</dbReference>
<gene>
    <name evidence="3" type="ORF">IFO69_07560</name>
</gene>